<organism evidence="1 2">
    <name type="scientific">Collinsella aerofaciens (strain ATCC 25986 / DSM 3979 / JCM 10188 / KCTC 3647 / NCTC 11838 / VPI 1003)</name>
    <dbReference type="NCBI Taxonomy" id="411903"/>
    <lineage>
        <taxon>Bacteria</taxon>
        <taxon>Bacillati</taxon>
        <taxon>Actinomycetota</taxon>
        <taxon>Coriobacteriia</taxon>
        <taxon>Coriobacteriales</taxon>
        <taxon>Coriobacteriaceae</taxon>
        <taxon>Collinsella</taxon>
    </lineage>
</organism>
<reference evidence="1 2" key="2">
    <citation type="submission" date="2007-04" db="EMBL/GenBank/DDBJ databases">
        <authorList>
            <person name="Fulton L."/>
            <person name="Clifton S."/>
            <person name="Fulton B."/>
            <person name="Xu J."/>
            <person name="Minx P."/>
            <person name="Mardis E.R."/>
            <person name="Wilson R.K."/>
        </authorList>
    </citation>
    <scope>NUCLEOTIDE SEQUENCE [LARGE SCALE GENOMIC DNA]</scope>
    <source>
        <strain evidence="2">ATCC 25986 / DSM 3979 / JCM 10188 / KCTC 3647 / NCTC 11838 / VPI 1003</strain>
    </source>
</reference>
<evidence type="ECO:0000313" key="1">
    <source>
        <dbReference type="EMBL" id="EBA39060.1"/>
    </source>
</evidence>
<comment type="caution">
    <text evidence="1">The sequence shown here is derived from an EMBL/GenBank/DDBJ whole genome shotgun (WGS) entry which is preliminary data.</text>
</comment>
<protein>
    <submittedName>
        <fullName evidence="1">Uncharacterized protein</fullName>
    </submittedName>
</protein>
<dbReference type="Proteomes" id="UP000002979">
    <property type="component" value="Unassembled WGS sequence"/>
</dbReference>
<accession>A4EB55</accession>
<dbReference type="EMBL" id="AAVN02000007">
    <property type="protein sequence ID" value="EBA39060.1"/>
    <property type="molecule type" value="Genomic_DNA"/>
</dbReference>
<gene>
    <name evidence="1" type="ORF">COLAER_01669</name>
</gene>
<sequence length="33" mass="3765">MNICHMSPSVTINKTTRVKQDKRSSALKQILVH</sequence>
<proteinExistence type="predicted"/>
<name>A4EB55_COLAA</name>
<dbReference type="AlphaFoldDB" id="A4EB55"/>
<evidence type="ECO:0000313" key="2">
    <source>
        <dbReference type="Proteomes" id="UP000002979"/>
    </source>
</evidence>
<reference evidence="1 2" key="1">
    <citation type="submission" date="2007-01" db="EMBL/GenBank/DDBJ databases">
        <title>Draft genome sequence of Collinsella aerofaciens (ATCC 25986).</title>
        <authorList>
            <person name="Sudarsanam P."/>
            <person name="Ley R."/>
            <person name="Guruge J."/>
            <person name="Turnbaugh P.J."/>
            <person name="Mahowald M."/>
            <person name="Liep D."/>
            <person name="Gordon J."/>
        </authorList>
    </citation>
    <scope>NUCLEOTIDE SEQUENCE [LARGE SCALE GENOMIC DNA]</scope>
    <source>
        <strain evidence="2">ATCC 25986 / DSM 3979 / JCM 10188 / KCTC 3647 / NCTC 11838 / VPI 1003</strain>
    </source>
</reference>